<keyword evidence="2" id="KW-0812">Transmembrane</keyword>
<reference evidence="4 5" key="1">
    <citation type="journal article" date="2020" name="Nature">
        <title>Bacterial chemolithoautotrophy via manganese oxidation.</title>
        <authorList>
            <person name="Yu H."/>
            <person name="Leadbetter J.R."/>
        </authorList>
    </citation>
    <scope>NUCLEOTIDE SEQUENCE [LARGE SCALE GENOMIC DNA]</scope>
    <source>
        <strain evidence="4 5">RBP-1</strain>
    </source>
</reference>
<dbReference type="RefSeq" id="WP_168110178.1">
    <property type="nucleotide sequence ID" value="NZ_VTOX01000014.1"/>
</dbReference>
<evidence type="ECO:0000313" key="4">
    <source>
        <dbReference type="EMBL" id="NKE69042.1"/>
    </source>
</evidence>
<dbReference type="PANTHER" id="PTHR30203:SF29">
    <property type="entry name" value="PROTEIN CYAE"/>
    <property type="match status" value="1"/>
</dbReference>
<keyword evidence="2" id="KW-0564">Palmitate</keyword>
<sequence length="467" mass="47826">MIQPVVSVLALACLLAGCAAAPPAAPPLTPPPQWHAPLPHAGTVAGLAAWWQQLGDPLLADLVAAAQAASPSVSAAAARIGQARAERVAAGAALLPTLDANAAAARGNQPPAPLATTVQLGAQTAWEIDLFGANRQAARAAQERLEGAEAGWHEARVAVAAETANSYLALRSCERQVLVARRDAGSRSETARLAGLSARAGFTAPADAALARASAADAARRATQQQAQCDVEVKALVALSGMAEPLLRERLATPWQEPAGAIPAVPAVPAALLAQRPDVYRAERELAAAGADVGIAQAQRLPRLTLAGSIAAGSARVGGVTADLQTWSIGPLALSVPLFDGGRRAANVDAARARHADAAAQYAARVRQAVREVEQALVQLESARARQQDARAAYEGYAASLAATQARYDSGLASLPQLEESRRVALAAETALLALQQERLAAWVALYRAMGGGWSAPVAPTALATGS</sequence>
<dbReference type="Pfam" id="PF02321">
    <property type="entry name" value="OEP"/>
    <property type="match status" value="2"/>
</dbReference>
<accession>A0A7X6DKU2</accession>
<keyword evidence="2" id="KW-1134">Transmembrane beta strand</keyword>
<keyword evidence="5" id="KW-1185">Reference proteome</keyword>
<evidence type="ECO:0000256" key="3">
    <source>
        <dbReference type="SAM" id="Coils"/>
    </source>
</evidence>
<keyword evidence="2" id="KW-0472">Membrane</keyword>
<gene>
    <name evidence="4" type="ORF">RAMLITH_24825</name>
</gene>
<dbReference type="Proteomes" id="UP000521868">
    <property type="component" value="Unassembled WGS sequence"/>
</dbReference>
<comment type="subcellular location">
    <subcellularLocation>
        <location evidence="2">Cell membrane</location>
        <topology evidence="2">Lipid-anchor</topology>
    </subcellularLocation>
</comment>
<comment type="similarity">
    <text evidence="1 2">Belongs to the outer membrane factor (OMF) (TC 1.B.17) family.</text>
</comment>
<dbReference type="AlphaFoldDB" id="A0A7X6DKU2"/>
<evidence type="ECO:0000256" key="1">
    <source>
        <dbReference type="ARBA" id="ARBA00007613"/>
    </source>
</evidence>
<dbReference type="GO" id="GO:0015562">
    <property type="term" value="F:efflux transmembrane transporter activity"/>
    <property type="evidence" value="ECO:0007669"/>
    <property type="project" value="InterPro"/>
</dbReference>
<comment type="caution">
    <text evidence="4">The sequence shown here is derived from an EMBL/GenBank/DDBJ whole genome shotgun (WGS) entry which is preliminary data.</text>
</comment>
<dbReference type="GO" id="GO:0005886">
    <property type="term" value="C:plasma membrane"/>
    <property type="evidence" value="ECO:0007669"/>
    <property type="project" value="UniProtKB-SubCell"/>
</dbReference>
<dbReference type="Gene3D" id="2.20.200.10">
    <property type="entry name" value="Outer membrane efflux proteins (OEP)"/>
    <property type="match status" value="1"/>
</dbReference>
<dbReference type="EMBL" id="VTOX01000014">
    <property type="protein sequence ID" value="NKE69042.1"/>
    <property type="molecule type" value="Genomic_DNA"/>
</dbReference>
<protein>
    <submittedName>
        <fullName evidence="4">Efflux transporter outer membrane subunit</fullName>
    </submittedName>
</protein>
<dbReference type="PANTHER" id="PTHR30203">
    <property type="entry name" value="OUTER MEMBRANE CATION EFFLUX PROTEIN"/>
    <property type="match status" value="1"/>
</dbReference>
<proteinExistence type="inferred from homology"/>
<organism evidence="4 5">
    <name type="scientific">Ramlibacter lithotrophicus</name>
    <dbReference type="NCBI Taxonomy" id="2606681"/>
    <lineage>
        <taxon>Bacteria</taxon>
        <taxon>Pseudomonadati</taxon>
        <taxon>Pseudomonadota</taxon>
        <taxon>Betaproteobacteria</taxon>
        <taxon>Burkholderiales</taxon>
        <taxon>Comamonadaceae</taxon>
        <taxon>Ramlibacter</taxon>
    </lineage>
</organism>
<dbReference type="NCBIfam" id="TIGR01845">
    <property type="entry name" value="outer_NodT"/>
    <property type="match status" value="1"/>
</dbReference>
<feature type="coiled-coil region" evidence="3">
    <location>
        <begin position="363"/>
        <end position="393"/>
    </location>
</feature>
<evidence type="ECO:0000256" key="2">
    <source>
        <dbReference type="RuleBase" id="RU362097"/>
    </source>
</evidence>
<keyword evidence="2" id="KW-0449">Lipoprotein</keyword>
<dbReference type="Gene3D" id="1.20.1600.10">
    <property type="entry name" value="Outer membrane efflux proteins (OEP)"/>
    <property type="match status" value="1"/>
</dbReference>
<keyword evidence="3" id="KW-0175">Coiled coil</keyword>
<dbReference type="InterPro" id="IPR010131">
    <property type="entry name" value="MdtP/NodT-like"/>
</dbReference>
<keyword evidence="2" id="KW-0732">Signal</keyword>
<feature type="chain" id="PRO_5031599429" evidence="2">
    <location>
        <begin position="22"/>
        <end position="467"/>
    </location>
</feature>
<feature type="signal peptide" evidence="2">
    <location>
        <begin position="1"/>
        <end position="21"/>
    </location>
</feature>
<name>A0A7X6DKU2_9BURK</name>
<dbReference type="SUPFAM" id="SSF56954">
    <property type="entry name" value="Outer membrane efflux proteins (OEP)"/>
    <property type="match status" value="1"/>
</dbReference>
<dbReference type="InterPro" id="IPR003423">
    <property type="entry name" value="OMP_efflux"/>
</dbReference>
<evidence type="ECO:0000313" key="5">
    <source>
        <dbReference type="Proteomes" id="UP000521868"/>
    </source>
</evidence>